<dbReference type="PANTHER" id="PTHR30024:SF47">
    <property type="entry name" value="TAURINE-BINDING PERIPLASMIC PROTEIN"/>
    <property type="match status" value="1"/>
</dbReference>
<dbReference type="PANTHER" id="PTHR30024">
    <property type="entry name" value="ALIPHATIC SULFONATES-BINDING PROTEIN-RELATED"/>
    <property type="match status" value="1"/>
</dbReference>
<dbReference type="GO" id="GO:0042597">
    <property type="term" value="C:periplasmic space"/>
    <property type="evidence" value="ECO:0007669"/>
    <property type="project" value="UniProtKB-SubCell"/>
</dbReference>
<protein>
    <submittedName>
        <fullName evidence="6">ABC-type nitrate/sulfonate/bicarbonate transport system, substrate-binding protein</fullName>
    </submittedName>
</protein>
<name>A0A1I1A6G7_9FIRM</name>
<keyword evidence="3 4" id="KW-0732">Signal</keyword>
<gene>
    <name evidence="6" type="ORF">SAMN05216249_12021</name>
</gene>
<evidence type="ECO:0000313" key="6">
    <source>
        <dbReference type="EMBL" id="SFB32003.1"/>
    </source>
</evidence>
<accession>A0A1I1A6G7</accession>
<evidence type="ECO:0000256" key="1">
    <source>
        <dbReference type="ARBA" id="ARBA00004418"/>
    </source>
</evidence>
<dbReference type="Pfam" id="PF09084">
    <property type="entry name" value="NMT1"/>
    <property type="match status" value="1"/>
</dbReference>
<dbReference type="AlphaFoldDB" id="A0A1I1A6G7"/>
<evidence type="ECO:0000259" key="5">
    <source>
        <dbReference type="Pfam" id="PF09084"/>
    </source>
</evidence>
<dbReference type="OrthoDB" id="9802202at2"/>
<proteinExistence type="inferred from homology"/>
<dbReference type="Gene3D" id="3.40.190.10">
    <property type="entry name" value="Periplasmic binding protein-like II"/>
    <property type="match status" value="2"/>
</dbReference>
<keyword evidence="7" id="KW-1185">Reference proteome</keyword>
<dbReference type="STRING" id="1120918.SAMN05216249_12021"/>
<evidence type="ECO:0000256" key="3">
    <source>
        <dbReference type="ARBA" id="ARBA00022729"/>
    </source>
</evidence>
<reference evidence="6 7" key="1">
    <citation type="submission" date="2016-10" db="EMBL/GenBank/DDBJ databases">
        <authorList>
            <person name="de Groot N.N."/>
        </authorList>
    </citation>
    <scope>NUCLEOTIDE SEQUENCE [LARGE SCALE GENOMIC DNA]</scope>
    <source>
        <strain evidence="6 7">DSM 5522</strain>
    </source>
</reference>
<sequence length="365" mass="40269">MTKFKTTKKIISAILIATLALGTLAACGDLSKGGNDKNANTSTKEASGEKNTKKVALEKYGFTSIDESELNEDGLYEFDFPTVPWADPVYVADAEGFFEKYGLKVNFTGYLNNINDIVVNLASGNFHFACQHASTLAIGISKGYPIKAVAAGWATTKEKPMMKYLKKKGNDEIKKIEDLNGKTVAVPSETETYWLATIEKFKLKDYKVKILSYEKMEAALVSGQVDAIYCINPYTDQMLSNGEVEAFSQLTDVVGEEAGWPQQLVNTDFEKEHPDIVTAYVKALADACDFGNENPTQAGLDTAKALGADESLADAYAPAYPVHALCDEEDAKLWLYYVDHFGLVDKEVPIEKLYTNEYNPYYEGK</sequence>
<dbReference type="RefSeq" id="WP_092874060.1">
    <property type="nucleotide sequence ID" value="NZ_FOJY01000020.1"/>
</dbReference>
<dbReference type="EMBL" id="FOJY01000020">
    <property type="protein sequence ID" value="SFB32003.1"/>
    <property type="molecule type" value="Genomic_DNA"/>
</dbReference>
<feature type="chain" id="PRO_5039639685" evidence="4">
    <location>
        <begin position="26"/>
        <end position="365"/>
    </location>
</feature>
<evidence type="ECO:0000256" key="2">
    <source>
        <dbReference type="ARBA" id="ARBA00010742"/>
    </source>
</evidence>
<feature type="signal peptide" evidence="4">
    <location>
        <begin position="1"/>
        <end position="25"/>
    </location>
</feature>
<comment type="similarity">
    <text evidence="2">Belongs to the bacterial solute-binding protein SsuA/TauA family.</text>
</comment>
<evidence type="ECO:0000256" key="4">
    <source>
        <dbReference type="SAM" id="SignalP"/>
    </source>
</evidence>
<dbReference type="InterPro" id="IPR015168">
    <property type="entry name" value="SsuA/THI5"/>
</dbReference>
<evidence type="ECO:0000313" key="7">
    <source>
        <dbReference type="Proteomes" id="UP000198838"/>
    </source>
</evidence>
<dbReference type="Proteomes" id="UP000198838">
    <property type="component" value="Unassembled WGS sequence"/>
</dbReference>
<dbReference type="PROSITE" id="PS51257">
    <property type="entry name" value="PROKAR_LIPOPROTEIN"/>
    <property type="match status" value="1"/>
</dbReference>
<dbReference type="SUPFAM" id="SSF53850">
    <property type="entry name" value="Periplasmic binding protein-like II"/>
    <property type="match status" value="1"/>
</dbReference>
<organism evidence="6 7">
    <name type="scientific">Acetitomaculum ruminis DSM 5522</name>
    <dbReference type="NCBI Taxonomy" id="1120918"/>
    <lineage>
        <taxon>Bacteria</taxon>
        <taxon>Bacillati</taxon>
        <taxon>Bacillota</taxon>
        <taxon>Clostridia</taxon>
        <taxon>Lachnospirales</taxon>
        <taxon>Lachnospiraceae</taxon>
        <taxon>Acetitomaculum</taxon>
    </lineage>
</organism>
<comment type="subcellular location">
    <subcellularLocation>
        <location evidence="1">Periplasm</location>
    </subcellularLocation>
</comment>
<feature type="domain" description="SsuA/THI5-like" evidence="5">
    <location>
        <begin position="88"/>
        <end position="298"/>
    </location>
</feature>